<accession>A0A9P5ZPV2</accession>
<protein>
    <submittedName>
        <fullName evidence="1">Uncharacterized protein</fullName>
    </submittedName>
</protein>
<dbReference type="EMBL" id="MU154618">
    <property type="protein sequence ID" value="KAF9491486.1"/>
    <property type="molecule type" value="Genomic_DNA"/>
</dbReference>
<reference evidence="1" key="1">
    <citation type="submission" date="2020-11" db="EMBL/GenBank/DDBJ databases">
        <authorList>
            <consortium name="DOE Joint Genome Institute"/>
            <person name="Ahrendt S."/>
            <person name="Riley R."/>
            <person name="Andreopoulos W."/>
            <person name="Labutti K."/>
            <person name="Pangilinan J."/>
            <person name="Ruiz-Duenas F.J."/>
            <person name="Barrasa J.M."/>
            <person name="Sanchez-Garcia M."/>
            <person name="Camarero S."/>
            <person name="Miyauchi S."/>
            <person name="Serrano A."/>
            <person name="Linde D."/>
            <person name="Babiker R."/>
            <person name="Drula E."/>
            <person name="Ayuso-Fernandez I."/>
            <person name="Pacheco R."/>
            <person name="Padilla G."/>
            <person name="Ferreira P."/>
            <person name="Barriuso J."/>
            <person name="Kellner H."/>
            <person name="Castanera R."/>
            <person name="Alfaro M."/>
            <person name="Ramirez L."/>
            <person name="Pisabarro A.G."/>
            <person name="Kuo A."/>
            <person name="Tritt A."/>
            <person name="Lipzen A."/>
            <person name="He G."/>
            <person name="Yan M."/>
            <person name="Ng V."/>
            <person name="Cullen D."/>
            <person name="Martin F."/>
            <person name="Rosso M.-N."/>
            <person name="Henrissat B."/>
            <person name="Hibbett D."/>
            <person name="Martinez A.T."/>
            <person name="Grigoriev I.V."/>
        </authorList>
    </citation>
    <scope>NUCLEOTIDE SEQUENCE</scope>
    <source>
        <strain evidence="1">ATCC 90797</strain>
    </source>
</reference>
<dbReference type="OrthoDB" id="3263473at2759"/>
<name>A0A9P5ZPV2_PLEER</name>
<dbReference type="AlphaFoldDB" id="A0A9P5ZPV2"/>
<comment type="caution">
    <text evidence="1">The sequence shown here is derived from an EMBL/GenBank/DDBJ whole genome shotgun (WGS) entry which is preliminary data.</text>
</comment>
<proteinExistence type="predicted"/>
<dbReference type="Proteomes" id="UP000807025">
    <property type="component" value="Unassembled WGS sequence"/>
</dbReference>
<sequence>MSTVLAEAHIDLEHPEKIPLFLPFQDTHPISEENINDALHAEWARLQAHATCWAEEYELVQEEMQQVIAYLKWDAEQWQA</sequence>
<evidence type="ECO:0000313" key="2">
    <source>
        <dbReference type="Proteomes" id="UP000807025"/>
    </source>
</evidence>
<gene>
    <name evidence="1" type="ORF">BDN71DRAFT_1510321</name>
</gene>
<evidence type="ECO:0000313" key="1">
    <source>
        <dbReference type="EMBL" id="KAF9491486.1"/>
    </source>
</evidence>
<organism evidence="1 2">
    <name type="scientific">Pleurotus eryngii</name>
    <name type="common">Boletus of the steppes</name>
    <dbReference type="NCBI Taxonomy" id="5323"/>
    <lineage>
        <taxon>Eukaryota</taxon>
        <taxon>Fungi</taxon>
        <taxon>Dikarya</taxon>
        <taxon>Basidiomycota</taxon>
        <taxon>Agaricomycotina</taxon>
        <taxon>Agaricomycetes</taxon>
        <taxon>Agaricomycetidae</taxon>
        <taxon>Agaricales</taxon>
        <taxon>Pleurotineae</taxon>
        <taxon>Pleurotaceae</taxon>
        <taxon>Pleurotus</taxon>
    </lineage>
</organism>
<keyword evidence="2" id="KW-1185">Reference proteome</keyword>